<feature type="chain" id="PRO_5040474947" evidence="8">
    <location>
        <begin position="22"/>
        <end position="1054"/>
    </location>
</feature>
<evidence type="ECO:0000313" key="9">
    <source>
        <dbReference type="EMBL" id="CAB9499617.1"/>
    </source>
</evidence>
<evidence type="ECO:0000256" key="5">
    <source>
        <dbReference type="PIRSR" id="PIRSR619791-2"/>
    </source>
</evidence>
<dbReference type="AlphaFoldDB" id="A0A9N8H4J7"/>
<feature type="transmembrane region" description="Helical" evidence="7">
    <location>
        <begin position="822"/>
        <end position="843"/>
    </location>
</feature>
<dbReference type="Gene3D" id="1.10.640.10">
    <property type="entry name" value="Haem peroxidase domain superfamily, animal type"/>
    <property type="match status" value="1"/>
</dbReference>
<evidence type="ECO:0000256" key="2">
    <source>
        <dbReference type="ARBA" id="ARBA00022964"/>
    </source>
</evidence>
<dbReference type="SUPFAM" id="SSF48113">
    <property type="entry name" value="Heme-dependent peroxidases"/>
    <property type="match status" value="1"/>
</dbReference>
<name>A0A9N8H4J7_9STRA</name>
<feature type="transmembrane region" description="Helical" evidence="7">
    <location>
        <begin position="907"/>
        <end position="931"/>
    </location>
</feature>
<keyword evidence="8" id="KW-0732">Signal</keyword>
<dbReference type="GO" id="GO:0020037">
    <property type="term" value="F:heme binding"/>
    <property type="evidence" value="ECO:0007669"/>
    <property type="project" value="InterPro"/>
</dbReference>
<protein>
    <submittedName>
        <fullName evidence="9">Prostaglandin G/H synthase 2</fullName>
    </submittedName>
</protein>
<dbReference type="GO" id="GO:0046872">
    <property type="term" value="F:metal ion binding"/>
    <property type="evidence" value="ECO:0007669"/>
    <property type="project" value="UniProtKB-KW"/>
</dbReference>
<evidence type="ECO:0000256" key="8">
    <source>
        <dbReference type="SAM" id="SignalP"/>
    </source>
</evidence>
<dbReference type="InterPro" id="IPR019791">
    <property type="entry name" value="Haem_peroxidase_animal"/>
</dbReference>
<feature type="transmembrane region" description="Helical" evidence="7">
    <location>
        <begin position="743"/>
        <end position="764"/>
    </location>
</feature>
<keyword evidence="7" id="KW-1133">Transmembrane helix</keyword>
<evidence type="ECO:0000256" key="4">
    <source>
        <dbReference type="ARBA" id="ARBA00023004"/>
    </source>
</evidence>
<dbReference type="OrthoDB" id="823504at2759"/>
<feature type="signal peptide" evidence="8">
    <location>
        <begin position="1"/>
        <end position="21"/>
    </location>
</feature>
<dbReference type="Pfam" id="PF03098">
    <property type="entry name" value="An_peroxidase"/>
    <property type="match status" value="1"/>
</dbReference>
<reference evidence="9" key="1">
    <citation type="submission" date="2020-06" db="EMBL/GenBank/DDBJ databases">
        <authorList>
            <consortium name="Plant Systems Biology data submission"/>
        </authorList>
    </citation>
    <scope>NUCLEOTIDE SEQUENCE</scope>
    <source>
        <strain evidence="9">D6</strain>
    </source>
</reference>
<keyword evidence="7" id="KW-0472">Membrane</keyword>
<feature type="compositionally biased region" description="Polar residues" evidence="6">
    <location>
        <begin position="708"/>
        <end position="721"/>
    </location>
</feature>
<dbReference type="InterPro" id="IPR037120">
    <property type="entry name" value="Haem_peroxidase_sf_animal"/>
</dbReference>
<dbReference type="PANTHER" id="PTHR11903:SF39">
    <property type="entry name" value="PROSTAGLANDIN G_H SYNTHASE 2-LIKE"/>
    <property type="match status" value="1"/>
</dbReference>
<feature type="region of interest" description="Disordered" evidence="6">
    <location>
        <begin position="1031"/>
        <end position="1054"/>
    </location>
</feature>
<feature type="transmembrane region" description="Helical" evidence="7">
    <location>
        <begin position="855"/>
        <end position="875"/>
    </location>
</feature>
<dbReference type="GO" id="GO:0006979">
    <property type="term" value="P:response to oxidative stress"/>
    <property type="evidence" value="ECO:0007669"/>
    <property type="project" value="InterPro"/>
</dbReference>
<keyword evidence="3" id="KW-0560">Oxidoreductase</keyword>
<keyword evidence="2" id="KW-0223">Dioxygenase</keyword>
<dbReference type="GO" id="GO:0004666">
    <property type="term" value="F:prostaglandin-endoperoxide synthase activity"/>
    <property type="evidence" value="ECO:0007669"/>
    <property type="project" value="TreeGrafter"/>
</dbReference>
<keyword evidence="1 5" id="KW-0479">Metal-binding</keyword>
<dbReference type="PROSITE" id="PS50292">
    <property type="entry name" value="PEROXIDASE_3"/>
    <property type="match status" value="1"/>
</dbReference>
<evidence type="ECO:0000256" key="3">
    <source>
        <dbReference type="ARBA" id="ARBA00023002"/>
    </source>
</evidence>
<keyword evidence="4 5" id="KW-0408">Iron</keyword>
<dbReference type="InterPro" id="IPR050783">
    <property type="entry name" value="Oxylipin_biosynth_metab"/>
</dbReference>
<evidence type="ECO:0000313" key="10">
    <source>
        <dbReference type="Proteomes" id="UP001153069"/>
    </source>
</evidence>
<dbReference type="InterPro" id="IPR010255">
    <property type="entry name" value="Haem_peroxidase_sf"/>
</dbReference>
<feature type="region of interest" description="Disordered" evidence="6">
    <location>
        <begin position="686"/>
        <end position="721"/>
    </location>
</feature>
<feature type="binding site" description="axial binding residue" evidence="5">
    <location>
        <position position="401"/>
    </location>
    <ligand>
        <name>heme b</name>
        <dbReference type="ChEBI" id="CHEBI:60344"/>
    </ligand>
    <ligandPart>
        <name>Fe</name>
        <dbReference type="ChEBI" id="CHEBI:18248"/>
    </ligandPart>
</feature>
<keyword evidence="7" id="KW-0812">Transmembrane</keyword>
<evidence type="ECO:0000256" key="1">
    <source>
        <dbReference type="ARBA" id="ARBA00022723"/>
    </source>
</evidence>
<proteinExistence type="predicted"/>
<dbReference type="GO" id="GO:0016702">
    <property type="term" value="F:oxidoreductase activity, acting on single donors with incorporation of molecular oxygen, incorporation of two atoms of oxygen"/>
    <property type="evidence" value="ECO:0007669"/>
    <property type="project" value="TreeGrafter"/>
</dbReference>
<dbReference type="GO" id="GO:0004601">
    <property type="term" value="F:peroxidase activity"/>
    <property type="evidence" value="ECO:0007669"/>
    <property type="project" value="InterPro"/>
</dbReference>
<dbReference type="Proteomes" id="UP001153069">
    <property type="component" value="Unassembled WGS sequence"/>
</dbReference>
<gene>
    <name evidence="9" type="ORF">SEMRO_65_G036680.1</name>
</gene>
<dbReference type="GO" id="GO:0005737">
    <property type="term" value="C:cytoplasm"/>
    <property type="evidence" value="ECO:0007669"/>
    <property type="project" value="TreeGrafter"/>
</dbReference>
<feature type="transmembrane region" description="Helical" evidence="7">
    <location>
        <begin position="650"/>
        <end position="672"/>
    </location>
</feature>
<keyword evidence="5" id="KW-0349">Heme</keyword>
<dbReference type="PANTHER" id="PTHR11903">
    <property type="entry name" value="PROSTAGLANDIN G/H SYNTHASE"/>
    <property type="match status" value="1"/>
</dbReference>
<dbReference type="EMBL" id="CAICTM010000064">
    <property type="protein sequence ID" value="CAB9499617.1"/>
    <property type="molecule type" value="Genomic_DNA"/>
</dbReference>
<accession>A0A9N8H4J7</accession>
<feature type="transmembrane region" description="Helical" evidence="7">
    <location>
        <begin position="784"/>
        <end position="802"/>
    </location>
</feature>
<feature type="transmembrane region" description="Helical" evidence="7">
    <location>
        <begin position="951"/>
        <end position="976"/>
    </location>
</feature>
<evidence type="ECO:0000256" key="7">
    <source>
        <dbReference type="SAM" id="Phobius"/>
    </source>
</evidence>
<comment type="caution">
    <text evidence="9">The sequence shown here is derived from an EMBL/GenBank/DDBJ whole genome shotgun (WGS) entry which is preliminary data.</text>
</comment>
<dbReference type="GO" id="GO:0006631">
    <property type="term" value="P:fatty acid metabolic process"/>
    <property type="evidence" value="ECO:0007669"/>
    <property type="project" value="UniProtKB-ARBA"/>
</dbReference>
<evidence type="ECO:0000256" key="6">
    <source>
        <dbReference type="SAM" id="MobiDB-lite"/>
    </source>
</evidence>
<sequence length="1054" mass="118205">MKRTLLILILSLIALDSECGATPLLEKQRLYQPHGNGWKEFETLHKAAKDLGAGKVKVSGIPSILLGALSKRIGALVPSSAVYKAGCIVGADQLAGPSSWRGTHDLLMKPNTDGTCRTPALQAQGVGEKELHMQWDNESNPPKMPPVAEVYDTVFARRTRSAMLPKDSDPALSFWFLSFVNWFHDDNFRTLPGTNGSFTWSDASGLHMSQLYGHTPYRQSALRTLAGDGKMKTSSMGGWDSYPPLWSDIKKDYPEFEMWTPTQGPSSSSSAANKTQEHVDNNMEHYFAIGDPRFNLHAGHVVWTSIGLFLHNTACDILMEQTSRLWTDEDVFQRARVMTFHIIQKIRLQDFVSDSVSHVRDHTRIGYDPPVLRELLAPHFPFSAAAKPNFLEFNHVYQAWHSLIPDHLVLNGTNVPLHQTMWSPRLFQHFSISDLAAAFSDTRIAKYGPHNFPFFTRGVTEEALSNERAQRLPSYNAYRQYVGLEPLTSFDQFAVDNPAEMAQLYDNQIDNVEFLTGVIADSNAELEGNFMGDTQLIIVSIFALQDVANSALVQNPLLWSEEYLTGPGLQWIKDFEFRDLLETVLLSSGNYPCPFQTTDSQDAESCHQPQEWKEPQDVGSCFMDSSRVCSYVGVDFTEWFYYENGYMRVLLLQVFISLGLITILYVSAFVLVSRFWPMEGQARPPELLKGGSSDEPAGDVTTLPEGTVSESGESGDQTNVPSNAAQLSLETNNNRIFHQRLRLCSLMINFSLSATLCIPTSFVWYSVHSDPYWIQKFGESTYVIPGWTVILVGIHFVAEIAMRLAQWRFTANTTGSSSARSIFIQLTVHHLGFFAFGILYTYAADVAVFKMGFTVLTAWLWEWTMFLAFFVMRVFDATYETWRQCPGDDGLCVQQTRMFQSRAYRCMVFYGLPLLTIGYFATRILEAVVLVQLFICSLQRGVPHSSAAASFWALSAIACLLVGLQLHAGLLLTGLYQRRKRPLVKWMAQARNRGDERSRGGDGDVTGPFSILGRSIQDSVQLDDGSTVHFNASLGRQPHQEATEYAEPPGEVEC</sequence>
<organism evidence="9 10">
    <name type="scientific">Seminavis robusta</name>
    <dbReference type="NCBI Taxonomy" id="568900"/>
    <lineage>
        <taxon>Eukaryota</taxon>
        <taxon>Sar</taxon>
        <taxon>Stramenopiles</taxon>
        <taxon>Ochrophyta</taxon>
        <taxon>Bacillariophyta</taxon>
        <taxon>Bacillariophyceae</taxon>
        <taxon>Bacillariophycidae</taxon>
        <taxon>Naviculales</taxon>
        <taxon>Naviculaceae</taxon>
        <taxon>Seminavis</taxon>
    </lineage>
</organism>
<keyword evidence="10" id="KW-1185">Reference proteome</keyword>